<sequence>MDVSFLENRMIVSDIPAVQVNECTISAEQISAEMQYHPAASRREAAVKSAQALIINEVVRQHAVKLGLWPTDKSLESQQEQQLMDVLLEHQCQWPKASSADCQQYYQANQAKFATAPLLEVRHILLAADPRDMHERELAKQVAEELLARLQKNPGEFAQLAAAHSNCPSAKLGGNLGQVSKGQTVPEFERQLLSASQGLMDKPLESRYGFHVVDVVRRVDGHALPFEQVRADIQTYLDNKVRRKTTAQYITRLLSEAQIQGFDFGLDGSPLMQ</sequence>
<comment type="similarity">
    <text evidence="2">Belongs to the PpiC/parvulin rotamase family.</text>
</comment>
<reference evidence="7 8" key="1">
    <citation type="journal article" date="2019" name="Int. J. Syst. Evol. Microbiol.">
        <title>The Global Catalogue of Microorganisms (GCM) 10K type strain sequencing project: providing services to taxonomists for standard genome sequencing and annotation.</title>
        <authorList>
            <consortium name="The Broad Institute Genomics Platform"/>
            <consortium name="The Broad Institute Genome Sequencing Center for Infectious Disease"/>
            <person name="Wu L."/>
            <person name="Ma J."/>
        </authorList>
    </citation>
    <scope>NUCLEOTIDE SEQUENCE [LARGE SCALE GENOMIC DNA]</scope>
    <source>
        <strain evidence="7 8">JCM 13378</strain>
    </source>
</reference>
<keyword evidence="5 7" id="KW-0413">Isomerase</keyword>
<dbReference type="PROSITE" id="PS50198">
    <property type="entry name" value="PPIC_PPIASE_2"/>
    <property type="match status" value="1"/>
</dbReference>
<dbReference type="InterPro" id="IPR000297">
    <property type="entry name" value="PPIase_PpiC"/>
</dbReference>
<dbReference type="InterPro" id="IPR046357">
    <property type="entry name" value="PPIase_dom_sf"/>
</dbReference>
<evidence type="ECO:0000256" key="2">
    <source>
        <dbReference type="ARBA" id="ARBA00007656"/>
    </source>
</evidence>
<dbReference type="SUPFAM" id="SSF54534">
    <property type="entry name" value="FKBP-like"/>
    <property type="match status" value="1"/>
</dbReference>
<organism evidence="7 8">
    <name type="scientific">Bowmanella denitrificans</name>
    <dbReference type="NCBI Taxonomy" id="366582"/>
    <lineage>
        <taxon>Bacteria</taxon>
        <taxon>Pseudomonadati</taxon>
        <taxon>Pseudomonadota</taxon>
        <taxon>Gammaproteobacteria</taxon>
        <taxon>Alteromonadales</taxon>
        <taxon>Alteromonadaceae</taxon>
        <taxon>Bowmanella</taxon>
    </lineage>
</organism>
<feature type="domain" description="PpiC" evidence="6">
    <location>
        <begin position="116"/>
        <end position="217"/>
    </location>
</feature>
<gene>
    <name evidence="7" type="ORF">GCM10009092_11100</name>
</gene>
<dbReference type="EC" id="5.2.1.8" evidence="3"/>
<dbReference type="InterPro" id="IPR050245">
    <property type="entry name" value="PrsA_foldase"/>
</dbReference>
<dbReference type="PANTHER" id="PTHR47245:SF2">
    <property type="entry name" value="PEPTIDYL-PROLYL CIS-TRANS ISOMERASE HP_0175-RELATED"/>
    <property type="match status" value="1"/>
</dbReference>
<proteinExistence type="inferred from homology"/>
<evidence type="ECO:0000256" key="4">
    <source>
        <dbReference type="ARBA" id="ARBA00023110"/>
    </source>
</evidence>
<comment type="catalytic activity">
    <reaction evidence="1">
        <text>[protein]-peptidylproline (omega=180) = [protein]-peptidylproline (omega=0)</text>
        <dbReference type="Rhea" id="RHEA:16237"/>
        <dbReference type="Rhea" id="RHEA-COMP:10747"/>
        <dbReference type="Rhea" id="RHEA-COMP:10748"/>
        <dbReference type="ChEBI" id="CHEBI:83833"/>
        <dbReference type="ChEBI" id="CHEBI:83834"/>
        <dbReference type="EC" id="5.2.1.8"/>
    </reaction>
</comment>
<evidence type="ECO:0000259" key="6">
    <source>
        <dbReference type="PROSITE" id="PS50198"/>
    </source>
</evidence>
<dbReference type="SUPFAM" id="SSF109998">
    <property type="entry name" value="Triger factor/SurA peptide-binding domain-like"/>
    <property type="match status" value="1"/>
</dbReference>
<dbReference type="InterPro" id="IPR023058">
    <property type="entry name" value="PPIase_PpiC_CS"/>
</dbReference>
<name>A0ABN0WWJ5_9ALTE</name>
<evidence type="ECO:0000256" key="3">
    <source>
        <dbReference type="ARBA" id="ARBA00013194"/>
    </source>
</evidence>
<keyword evidence="8" id="KW-1185">Reference proteome</keyword>
<evidence type="ECO:0000256" key="1">
    <source>
        <dbReference type="ARBA" id="ARBA00000971"/>
    </source>
</evidence>
<evidence type="ECO:0000313" key="7">
    <source>
        <dbReference type="EMBL" id="GAA0348487.1"/>
    </source>
</evidence>
<evidence type="ECO:0000313" key="8">
    <source>
        <dbReference type="Proteomes" id="UP001501757"/>
    </source>
</evidence>
<accession>A0ABN0WWJ5</accession>
<dbReference type="Pfam" id="PF00639">
    <property type="entry name" value="Rotamase"/>
    <property type="match status" value="1"/>
</dbReference>
<dbReference type="GO" id="GO:0016853">
    <property type="term" value="F:isomerase activity"/>
    <property type="evidence" value="ECO:0007669"/>
    <property type="project" value="UniProtKB-KW"/>
</dbReference>
<dbReference type="InterPro" id="IPR027304">
    <property type="entry name" value="Trigger_fact/SurA_dom_sf"/>
</dbReference>
<protein>
    <recommendedName>
        <fullName evidence="3">peptidylprolyl isomerase</fullName>
        <ecNumber evidence="3">5.2.1.8</ecNumber>
    </recommendedName>
</protein>
<dbReference type="Proteomes" id="UP001501757">
    <property type="component" value="Unassembled WGS sequence"/>
</dbReference>
<keyword evidence="4 5" id="KW-0697">Rotamase</keyword>
<dbReference type="PANTHER" id="PTHR47245">
    <property type="entry name" value="PEPTIDYLPROLYL ISOMERASE"/>
    <property type="match status" value="1"/>
</dbReference>
<evidence type="ECO:0000256" key="5">
    <source>
        <dbReference type="PROSITE-ProRule" id="PRU00278"/>
    </source>
</evidence>
<dbReference type="EMBL" id="BAAAEI010000006">
    <property type="protein sequence ID" value="GAA0348487.1"/>
    <property type="molecule type" value="Genomic_DNA"/>
</dbReference>
<dbReference type="Gene3D" id="3.10.50.40">
    <property type="match status" value="1"/>
</dbReference>
<dbReference type="PROSITE" id="PS01096">
    <property type="entry name" value="PPIC_PPIASE_1"/>
    <property type="match status" value="1"/>
</dbReference>
<comment type="caution">
    <text evidence="7">The sequence shown here is derived from an EMBL/GenBank/DDBJ whole genome shotgun (WGS) entry which is preliminary data.</text>
</comment>